<accession>A0A7G6TVN1</accession>
<gene>
    <name evidence="1" type="ORF">HB776_05870</name>
</gene>
<evidence type="ECO:0000313" key="1">
    <source>
        <dbReference type="EMBL" id="QND70813.1"/>
    </source>
</evidence>
<dbReference type="AlphaFoldDB" id="A0A7G6TVN1"/>
<dbReference type="KEGG" id="trb:HB776_05870"/>
<dbReference type="EMBL" id="CP050292">
    <property type="protein sequence ID" value="QND70813.1"/>
    <property type="molecule type" value="Genomic_DNA"/>
</dbReference>
<dbReference type="Proteomes" id="UP000515291">
    <property type="component" value="Chromosome"/>
</dbReference>
<reference evidence="2" key="1">
    <citation type="journal article" date="2020" name="Mol. Plant Microbe">
        <title>Rhizobial microsymbionts of the narrowly endemic Oxytropis species growing in Kamchatka are characterized by significant genetic diversity and possess a set of genes that are associated with T3SS and T6SS secretion systems and can affect the development of symbiosis.</title>
        <authorList>
            <person name="Safronova V."/>
            <person name="Guro P."/>
            <person name="Sazanova A."/>
            <person name="Kuznetsova I."/>
            <person name="Belimov A."/>
            <person name="Yakubov V."/>
            <person name="Chirak E."/>
            <person name="Afonin A."/>
            <person name="Gogolev Y."/>
            <person name="Andronov E."/>
            <person name="Tikhonovich I."/>
        </authorList>
    </citation>
    <scope>NUCLEOTIDE SEQUENCE [LARGE SCALE GENOMIC DNA]</scope>
    <source>
        <strain evidence="2">581</strain>
    </source>
</reference>
<proteinExistence type="predicted"/>
<sequence>MTEGHSIMFKMCEKPWQAPVIIFDDGQTKLNRHLLHPDRPVTVLLEGVKPTGEQVLMCRHLWQELYSAMDFRVASFCPALQPYYRDIMAPEIVTIPA</sequence>
<dbReference type="RefSeq" id="WP_184515988.1">
    <property type="nucleotide sequence ID" value="NZ_CP050292.1"/>
</dbReference>
<organism evidence="1 2">
    <name type="scientific">Tardiphaga robiniae</name>
    <dbReference type="NCBI Taxonomy" id="943830"/>
    <lineage>
        <taxon>Bacteria</taxon>
        <taxon>Pseudomonadati</taxon>
        <taxon>Pseudomonadota</taxon>
        <taxon>Alphaproteobacteria</taxon>
        <taxon>Hyphomicrobiales</taxon>
        <taxon>Nitrobacteraceae</taxon>
        <taxon>Tardiphaga</taxon>
    </lineage>
</organism>
<evidence type="ECO:0000313" key="2">
    <source>
        <dbReference type="Proteomes" id="UP000515291"/>
    </source>
</evidence>
<name>A0A7G6TVN1_9BRAD</name>
<protein>
    <submittedName>
        <fullName evidence="1">Uncharacterized protein</fullName>
    </submittedName>
</protein>